<protein>
    <submittedName>
        <fullName evidence="2">Uncharacterized protein</fullName>
    </submittedName>
</protein>
<evidence type="ECO:0000313" key="3">
    <source>
        <dbReference type="Proteomes" id="UP000075391"/>
    </source>
</evidence>
<dbReference type="SUPFAM" id="SSF56935">
    <property type="entry name" value="Porins"/>
    <property type="match status" value="1"/>
</dbReference>
<evidence type="ECO:0000256" key="1">
    <source>
        <dbReference type="SAM" id="SignalP"/>
    </source>
</evidence>
<gene>
    <name evidence="2" type="ORF">AZI85_03335</name>
</gene>
<feature type="signal peptide" evidence="1">
    <location>
        <begin position="1"/>
        <end position="20"/>
    </location>
</feature>
<feature type="chain" id="PRO_5007572787" evidence="1">
    <location>
        <begin position="21"/>
        <end position="351"/>
    </location>
</feature>
<name>A0A150WKK8_BDEBC</name>
<sequence length="351" mass="39130">MKKYSFAFLFLLFASSQANALSDLEISGEVDISATVWNLPTGERGNSAFNIPSLFLNFEAPLKDDNLLVLTLEGSEQEINSDERFEVRVREAYLDLVSVFSGMHALRAGLIPQTWQEAQYEQYGYRFLGTDAWAITEKWRYLNYSDLGVSFMSQLPADWGEWALSLANGEGANEKEEGSQKEAALFARFTLWSPLSLSFNYVRGSYDKYSGSAAVKERIQALLEYDKEDSFIAGLELLMTKDPADAISDLKIAESVDVTDFLGQSVEGRAASVYTVISTGPKAEVLLRYDYLDAMANEDGKDLQTILASLGYQVSEDIKAAFAVDYTRYAENYAPGVRDRSKVELAAQVLF</sequence>
<dbReference type="RefSeq" id="WP_063243449.1">
    <property type="nucleotide sequence ID" value="NZ_LUKF01000012.1"/>
</dbReference>
<proteinExistence type="predicted"/>
<dbReference type="EMBL" id="LUKF01000012">
    <property type="protein sequence ID" value="KYG64464.1"/>
    <property type="molecule type" value="Genomic_DNA"/>
</dbReference>
<comment type="caution">
    <text evidence="2">The sequence shown here is derived from an EMBL/GenBank/DDBJ whole genome shotgun (WGS) entry which is preliminary data.</text>
</comment>
<reference evidence="2 3" key="1">
    <citation type="submission" date="2016-03" db="EMBL/GenBank/DDBJ databases">
        <authorList>
            <person name="Ploux O."/>
        </authorList>
    </citation>
    <scope>NUCLEOTIDE SEQUENCE [LARGE SCALE GENOMIC DNA]</scope>
    <source>
        <strain evidence="2 3">BER2</strain>
    </source>
</reference>
<dbReference type="OrthoDB" id="5291612at2"/>
<dbReference type="Proteomes" id="UP000075391">
    <property type="component" value="Unassembled WGS sequence"/>
</dbReference>
<organism evidence="2 3">
    <name type="scientific">Bdellovibrio bacteriovorus</name>
    <dbReference type="NCBI Taxonomy" id="959"/>
    <lineage>
        <taxon>Bacteria</taxon>
        <taxon>Pseudomonadati</taxon>
        <taxon>Bdellovibrionota</taxon>
        <taxon>Bdellovibrionia</taxon>
        <taxon>Bdellovibrionales</taxon>
        <taxon>Pseudobdellovibrionaceae</taxon>
        <taxon>Bdellovibrio</taxon>
    </lineage>
</organism>
<keyword evidence="1" id="KW-0732">Signal</keyword>
<dbReference type="InterPro" id="IPR023614">
    <property type="entry name" value="Porin_dom_sf"/>
</dbReference>
<accession>A0A150WKK8</accession>
<evidence type="ECO:0000313" key="2">
    <source>
        <dbReference type="EMBL" id="KYG64464.1"/>
    </source>
</evidence>
<dbReference type="Gene3D" id="2.40.160.10">
    <property type="entry name" value="Porin"/>
    <property type="match status" value="1"/>
</dbReference>
<dbReference type="AlphaFoldDB" id="A0A150WKK8"/>